<dbReference type="AlphaFoldDB" id="A0A6J4UQZ7"/>
<sequence length="38" mass="4582">CRRSRRAWRNSRGQNRHWPKVKDRYSAIRRSSVVSPAT</sequence>
<protein>
    <submittedName>
        <fullName evidence="2">Uncharacterized protein</fullName>
    </submittedName>
</protein>
<organism evidence="2">
    <name type="scientific">uncultured Thermomicrobiales bacterium</name>
    <dbReference type="NCBI Taxonomy" id="1645740"/>
    <lineage>
        <taxon>Bacteria</taxon>
        <taxon>Pseudomonadati</taxon>
        <taxon>Thermomicrobiota</taxon>
        <taxon>Thermomicrobia</taxon>
        <taxon>Thermomicrobiales</taxon>
        <taxon>environmental samples</taxon>
    </lineage>
</organism>
<evidence type="ECO:0000313" key="2">
    <source>
        <dbReference type="EMBL" id="CAA9554117.1"/>
    </source>
</evidence>
<evidence type="ECO:0000256" key="1">
    <source>
        <dbReference type="SAM" id="MobiDB-lite"/>
    </source>
</evidence>
<feature type="compositionally biased region" description="Basic residues" evidence="1">
    <location>
        <begin position="1"/>
        <end position="19"/>
    </location>
</feature>
<feature type="non-terminal residue" evidence="2">
    <location>
        <position position="38"/>
    </location>
</feature>
<gene>
    <name evidence="2" type="ORF">AVDCRST_MAG59-2023</name>
</gene>
<proteinExistence type="predicted"/>
<name>A0A6J4UQZ7_9BACT</name>
<feature type="region of interest" description="Disordered" evidence="1">
    <location>
        <begin position="1"/>
        <end position="24"/>
    </location>
</feature>
<accession>A0A6J4UQZ7</accession>
<reference evidence="2" key="1">
    <citation type="submission" date="2020-02" db="EMBL/GenBank/DDBJ databases">
        <authorList>
            <person name="Meier V. D."/>
        </authorList>
    </citation>
    <scope>NUCLEOTIDE SEQUENCE</scope>
    <source>
        <strain evidence="2">AVDCRST_MAG59</strain>
    </source>
</reference>
<feature type="non-terminal residue" evidence="2">
    <location>
        <position position="1"/>
    </location>
</feature>
<dbReference type="EMBL" id="CADCWF010000126">
    <property type="protein sequence ID" value="CAA9554117.1"/>
    <property type="molecule type" value="Genomic_DNA"/>
</dbReference>